<dbReference type="eggNOG" id="ENOG502Z83Q">
    <property type="taxonomic scope" value="Bacteria"/>
</dbReference>
<dbReference type="OrthoDB" id="1425096at2"/>
<dbReference type="STRING" id="1121013.GCA_000426365_02619"/>
<reference evidence="1 2" key="1">
    <citation type="submission" date="2013-09" db="EMBL/GenBank/DDBJ databases">
        <title>Genome sequencing of Arenimonas composti.</title>
        <authorList>
            <person name="Chen F."/>
            <person name="Wang G."/>
        </authorList>
    </citation>
    <scope>NUCLEOTIDE SEQUENCE [LARGE SCALE GENOMIC DNA]</scope>
    <source>
        <strain evidence="1 2">TR7-09</strain>
    </source>
</reference>
<organism evidence="1 2">
    <name type="scientific">Arenimonas composti TR7-09 = DSM 18010</name>
    <dbReference type="NCBI Taxonomy" id="1121013"/>
    <lineage>
        <taxon>Bacteria</taxon>
        <taxon>Pseudomonadati</taxon>
        <taxon>Pseudomonadota</taxon>
        <taxon>Gammaproteobacteria</taxon>
        <taxon>Lysobacterales</taxon>
        <taxon>Lysobacteraceae</taxon>
        <taxon>Arenimonas</taxon>
    </lineage>
</organism>
<dbReference type="RefSeq" id="WP_026817520.1">
    <property type="nucleotide sequence ID" value="NZ_AUFF01000011.1"/>
</dbReference>
<accession>A0A091BAR1</accession>
<proteinExistence type="predicted"/>
<evidence type="ECO:0000313" key="2">
    <source>
        <dbReference type="Proteomes" id="UP000029391"/>
    </source>
</evidence>
<dbReference type="AlphaFoldDB" id="A0A091BAR1"/>
<dbReference type="EMBL" id="AWXU01000048">
    <property type="protein sequence ID" value="KFN48826.1"/>
    <property type="molecule type" value="Genomic_DNA"/>
</dbReference>
<dbReference type="Proteomes" id="UP000029391">
    <property type="component" value="Unassembled WGS sequence"/>
</dbReference>
<sequence length="216" mass="24659">MPKIAELRLRHRHRRATQPESLRVRVHRAISWLTAAERISGDPDAEFLFLWIAFNAAYASEFGFEHGEREQTRAFVERIVDLDREGRLQDALFRQFTGPVRTLIENRFVFAPYWRALRDHDGSGAWEEKFAKARKLALQALLEKRTAVLLSIVLDRLHVLRNQLVHGGATCGSSANRAQLNDGVQILRVIVPVVVALLVELEDDPFGAVAYPYVHD</sequence>
<name>A0A091BAR1_9GAMM</name>
<comment type="caution">
    <text evidence="1">The sequence shown here is derived from an EMBL/GenBank/DDBJ whole genome shotgun (WGS) entry which is preliminary data.</text>
</comment>
<protein>
    <submittedName>
        <fullName evidence="1">Uncharacterized protein</fullName>
    </submittedName>
</protein>
<keyword evidence="2" id="KW-1185">Reference proteome</keyword>
<gene>
    <name evidence="1" type="ORF">P873_13520</name>
</gene>
<evidence type="ECO:0000313" key="1">
    <source>
        <dbReference type="EMBL" id="KFN48826.1"/>
    </source>
</evidence>